<dbReference type="Proteomes" id="UP000440578">
    <property type="component" value="Unassembled WGS sequence"/>
</dbReference>
<sequence length="111" mass="12479">MASLKLVALGLLAVVAVTEALPRPQAATPEDVPVVEDVQRIRRQGVAENRDDPYGPPSYQPEPYKPEPYKPDPYKPSYHKGGPVYVKTFVKTDYDGNFKWGVKHNIEEGYH</sequence>
<feature type="chain" id="PRO_5025436642" evidence="2">
    <location>
        <begin position="21"/>
        <end position="111"/>
    </location>
</feature>
<accession>A0A6A4W7B2</accession>
<gene>
    <name evidence="3" type="ORF">FJT64_024742</name>
</gene>
<evidence type="ECO:0000256" key="1">
    <source>
        <dbReference type="SAM" id="MobiDB-lite"/>
    </source>
</evidence>
<feature type="signal peptide" evidence="2">
    <location>
        <begin position="1"/>
        <end position="20"/>
    </location>
</feature>
<evidence type="ECO:0000256" key="2">
    <source>
        <dbReference type="SAM" id="SignalP"/>
    </source>
</evidence>
<feature type="compositionally biased region" description="Basic and acidic residues" evidence="1">
    <location>
        <begin position="64"/>
        <end position="73"/>
    </location>
</feature>
<keyword evidence="4" id="KW-1185">Reference proteome</keyword>
<dbReference type="EMBL" id="VIIS01000959">
    <property type="protein sequence ID" value="KAF0303266.1"/>
    <property type="molecule type" value="Genomic_DNA"/>
</dbReference>
<organism evidence="3 4">
    <name type="scientific">Amphibalanus amphitrite</name>
    <name type="common">Striped barnacle</name>
    <name type="synonym">Balanus amphitrite</name>
    <dbReference type="NCBI Taxonomy" id="1232801"/>
    <lineage>
        <taxon>Eukaryota</taxon>
        <taxon>Metazoa</taxon>
        <taxon>Ecdysozoa</taxon>
        <taxon>Arthropoda</taxon>
        <taxon>Crustacea</taxon>
        <taxon>Multicrustacea</taxon>
        <taxon>Cirripedia</taxon>
        <taxon>Thoracica</taxon>
        <taxon>Thoracicalcarea</taxon>
        <taxon>Balanomorpha</taxon>
        <taxon>Balanoidea</taxon>
        <taxon>Balanidae</taxon>
        <taxon>Amphibalaninae</taxon>
        <taxon>Amphibalanus</taxon>
    </lineage>
</organism>
<keyword evidence="2" id="KW-0732">Signal</keyword>
<comment type="caution">
    <text evidence="3">The sequence shown here is derived from an EMBL/GenBank/DDBJ whole genome shotgun (WGS) entry which is preliminary data.</text>
</comment>
<dbReference type="OrthoDB" id="6625223at2759"/>
<proteinExistence type="predicted"/>
<feature type="region of interest" description="Disordered" evidence="1">
    <location>
        <begin position="23"/>
        <end position="77"/>
    </location>
</feature>
<evidence type="ECO:0000313" key="3">
    <source>
        <dbReference type="EMBL" id="KAF0303266.1"/>
    </source>
</evidence>
<dbReference type="AlphaFoldDB" id="A0A6A4W7B2"/>
<protein>
    <submittedName>
        <fullName evidence="3">Uncharacterized protein</fullName>
    </submittedName>
</protein>
<evidence type="ECO:0000313" key="4">
    <source>
        <dbReference type="Proteomes" id="UP000440578"/>
    </source>
</evidence>
<name>A0A6A4W7B2_AMPAM</name>
<reference evidence="3 4" key="1">
    <citation type="submission" date="2019-07" db="EMBL/GenBank/DDBJ databases">
        <title>Draft genome assembly of a fouling barnacle, Amphibalanus amphitrite (Darwin, 1854): The first reference genome for Thecostraca.</title>
        <authorList>
            <person name="Kim W."/>
        </authorList>
    </citation>
    <scope>NUCLEOTIDE SEQUENCE [LARGE SCALE GENOMIC DNA]</scope>
    <source>
        <strain evidence="3">SNU_AA5</strain>
        <tissue evidence="3">Soma without cirri and trophi</tissue>
    </source>
</reference>